<feature type="signal peptide" evidence="1">
    <location>
        <begin position="1"/>
        <end position="24"/>
    </location>
</feature>
<feature type="chain" id="PRO_5026071753" evidence="1">
    <location>
        <begin position="25"/>
        <end position="298"/>
    </location>
</feature>
<keyword evidence="1" id="KW-0732">Signal</keyword>
<proteinExistence type="predicted"/>
<gene>
    <name evidence="2" type="ORF">F7D25_07575</name>
</gene>
<sequence length="298" mass="33208">MKKMNMAVAAAALLLMASCGTTKKMEGAGKVNANDKKTETKAEQSAALRNLAFVQKVSDNQVYTNNIVGNMNFNLQAADKDITVPGKLSMRKDEVIRIQLFIPILGTEVGRLEFTPNYVLIIDRLHKEYIKADYTQVDFLKKQGVSFYSLQALFWNQLLVPGTKKVTDADLKKFSANLDAVGENVPVALQYGKLNYTWTANRNSGRITEANVVYQDRSTSAAKLNLKYSNFKSVGVKMFPATQNITLSAMVNNKPQVVKINIDMKSVKTDSKWEAQTEVSDKYKKVAPEDVLGKLMNM</sequence>
<organism evidence="2 3">
    <name type="scientific">Segatella copri</name>
    <dbReference type="NCBI Taxonomy" id="165179"/>
    <lineage>
        <taxon>Bacteria</taxon>
        <taxon>Pseudomonadati</taxon>
        <taxon>Bacteroidota</taxon>
        <taxon>Bacteroidia</taxon>
        <taxon>Bacteroidales</taxon>
        <taxon>Prevotellaceae</taxon>
        <taxon>Segatella</taxon>
    </lineage>
</organism>
<dbReference type="OrthoDB" id="1122661at2"/>
<name>A0A6G1VLF5_9BACT</name>
<accession>A0A6G1VLF5</accession>
<comment type="caution">
    <text evidence="2">The sequence shown here is derived from an EMBL/GenBank/DDBJ whole genome shotgun (WGS) entry which is preliminary data.</text>
</comment>
<evidence type="ECO:0000313" key="3">
    <source>
        <dbReference type="Proteomes" id="UP000477980"/>
    </source>
</evidence>
<evidence type="ECO:0000256" key="1">
    <source>
        <dbReference type="SAM" id="SignalP"/>
    </source>
</evidence>
<dbReference type="Proteomes" id="UP000477980">
    <property type="component" value="Unassembled WGS sequence"/>
</dbReference>
<dbReference type="Pfam" id="PF14125">
    <property type="entry name" value="DUF4292"/>
    <property type="match status" value="1"/>
</dbReference>
<dbReference type="InterPro" id="IPR025634">
    <property type="entry name" value="DUF4292"/>
</dbReference>
<dbReference type="RefSeq" id="WP_153090703.1">
    <property type="nucleotide sequence ID" value="NZ_VZAH01000078.1"/>
</dbReference>
<evidence type="ECO:0000313" key="2">
    <source>
        <dbReference type="EMBL" id="MQP14269.1"/>
    </source>
</evidence>
<dbReference type="EMBL" id="VZAH01000078">
    <property type="protein sequence ID" value="MQP14269.1"/>
    <property type="molecule type" value="Genomic_DNA"/>
</dbReference>
<protein>
    <submittedName>
        <fullName evidence="2">DUF4292 domain-containing protein</fullName>
    </submittedName>
</protein>
<dbReference type="AlphaFoldDB" id="A0A6G1VLF5"/>
<dbReference type="PROSITE" id="PS51257">
    <property type="entry name" value="PROKAR_LIPOPROTEIN"/>
    <property type="match status" value="1"/>
</dbReference>
<reference evidence="2 3" key="1">
    <citation type="submission" date="2019-09" db="EMBL/GenBank/DDBJ databases">
        <title>Distinct polysaccharide growth profiles of human intestinal Prevotella copri isolates.</title>
        <authorList>
            <person name="Fehlner-Peach H."/>
            <person name="Magnabosco C."/>
            <person name="Raghavan V."/>
            <person name="Scher J.U."/>
            <person name="Tett A."/>
            <person name="Cox L.M."/>
            <person name="Gottsegen C."/>
            <person name="Watters A."/>
            <person name="Wiltshire- Gordon J.D."/>
            <person name="Segata N."/>
            <person name="Bonneau R."/>
            <person name="Littman D.R."/>
        </authorList>
    </citation>
    <scope>NUCLEOTIDE SEQUENCE [LARGE SCALE GENOMIC DNA]</scope>
    <source>
        <strain evidence="3">iAA917</strain>
    </source>
</reference>